<feature type="transmembrane region" description="Helical" evidence="5">
    <location>
        <begin position="320"/>
        <end position="339"/>
    </location>
</feature>
<dbReference type="InterPro" id="IPR036259">
    <property type="entry name" value="MFS_trans_sf"/>
</dbReference>
<feature type="transmembrane region" description="Helical" evidence="5">
    <location>
        <begin position="99"/>
        <end position="117"/>
    </location>
</feature>
<name>A0A0C2WZB4_AMAMK</name>
<dbReference type="HOGENOM" id="CLU_030884_1_2_1"/>
<dbReference type="AlphaFoldDB" id="A0A0C2WZB4"/>
<dbReference type="EMBL" id="KN818274">
    <property type="protein sequence ID" value="KIL62211.1"/>
    <property type="molecule type" value="Genomic_DNA"/>
</dbReference>
<keyword evidence="7" id="KW-1185">Reference proteome</keyword>
<evidence type="ECO:0008006" key="8">
    <source>
        <dbReference type="Google" id="ProtNLM"/>
    </source>
</evidence>
<feature type="transmembrane region" description="Helical" evidence="5">
    <location>
        <begin position="425"/>
        <end position="446"/>
    </location>
</feature>
<dbReference type="InterPro" id="IPR010291">
    <property type="entry name" value="Ion_channel_UNC-93"/>
</dbReference>
<evidence type="ECO:0000256" key="3">
    <source>
        <dbReference type="ARBA" id="ARBA00022989"/>
    </source>
</evidence>
<dbReference type="STRING" id="946122.A0A0C2WZB4"/>
<dbReference type="InterPro" id="IPR051617">
    <property type="entry name" value="UNC-93-like_regulator"/>
</dbReference>
<dbReference type="GO" id="GO:0016020">
    <property type="term" value="C:membrane"/>
    <property type="evidence" value="ECO:0007669"/>
    <property type="project" value="UniProtKB-SubCell"/>
</dbReference>
<feature type="transmembrane region" description="Helical" evidence="5">
    <location>
        <begin position="31"/>
        <end position="53"/>
    </location>
</feature>
<evidence type="ECO:0000256" key="1">
    <source>
        <dbReference type="ARBA" id="ARBA00004141"/>
    </source>
</evidence>
<dbReference type="SUPFAM" id="SSF103473">
    <property type="entry name" value="MFS general substrate transporter"/>
    <property type="match status" value="1"/>
</dbReference>
<feature type="transmembrane region" description="Helical" evidence="5">
    <location>
        <begin position="166"/>
        <end position="187"/>
    </location>
</feature>
<evidence type="ECO:0000256" key="2">
    <source>
        <dbReference type="ARBA" id="ARBA00022692"/>
    </source>
</evidence>
<protein>
    <recommendedName>
        <fullName evidence="8">MFS general substrate transporter</fullName>
    </recommendedName>
</protein>
<dbReference type="PANTHER" id="PTHR23294">
    <property type="entry name" value="ET TRANSLATION PRODUCT-RELATED"/>
    <property type="match status" value="1"/>
</dbReference>
<proteinExistence type="predicted"/>
<evidence type="ECO:0000313" key="7">
    <source>
        <dbReference type="Proteomes" id="UP000054549"/>
    </source>
</evidence>
<feature type="transmembrane region" description="Helical" evidence="5">
    <location>
        <begin position="73"/>
        <end position="92"/>
    </location>
</feature>
<evidence type="ECO:0000313" key="6">
    <source>
        <dbReference type="EMBL" id="KIL62211.1"/>
    </source>
</evidence>
<keyword evidence="2 5" id="KW-0812">Transmembrane</keyword>
<dbReference type="Gene3D" id="1.20.1250.20">
    <property type="entry name" value="MFS general substrate transporter like domains"/>
    <property type="match status" value="1"/>
</dbReference>
<feature type="transmembrane region" description="Helical" evidence="5">
    <location>
        <begin position="199"/>
        <end position="217"/>
    </location>
</feature>
<dbReference type="FunCoup" id="A0A0C2WZB4">
    <property type="interactions" value="2"/>
</dbReference>
<accession>A0A0C2WZB4</accession>
<gene>
    <name evidence="6" type="ORF">M378DRAFT_129158</name>
</gene>
<dbReference type="Pfam" id="PF05978">
    <property type="entry name" value="UNC-93"/>
    <property type="match status" value="1"/>
</dbReference>
<evidence type="ECO:0000256" key="5">
    <source>
        <dbReference type="SAM" id="Phobius"/>
    </source>
</evidence>
<dbReference type="PANTHER" id="PTHR23294:SF59">
    <property type="entry name" value="UNC93-LIKE PROTEIN C922.05C"/>
    <property type="match status" value="1"/>
</dbReference>
<feature type="transmembrane region" description="Helical" evidence="5">
    <location>
        <begin position="123"/>
        <end position="145"/>
    </location>
</feature>
<sequence length="469" mass="51804">MSDHVEPEKGYSSDNESQQPIYERPKGLKGLYMHPVTQLVMLALVCFMCPGLFNALGGLGGGGQLDETTSDNSLTALYAAFAVCGFFAGSINNKLGARLTLLLGSFGYALYIGSYLALNIHPITAKGFVIGAGAILGVCAGLLWAAQGSLMMAYPTEGQKGRFISIFWGIFNLGAVVGSSVALGQNIHSQGNQVNNGTYIGFIVLTCTGMFIPLLMADPEKMIRTDGTKVTVPRQLSWSTEIYGLWVALRTDPMIILLFPMFLVSNWFYTWQFNDYNGAIFDIGARSLNNELYWISQIVGSAAMGFLLDAKSIRRRHRAFIGIAVLTAMIFLVHIWAYFYQKQYTRESPQLFHIQDPSYPGRIMLYIFCGLLDAMWQTATYWLMGAMSNDPAKLAYFAGFYKSLQSAGAAGVWHADAIKLPYMNIFLSTWILLVASIIFALPMVYLRVKEHTAIEDEALTRMDSHGHVA</sequence>
<keyword evidence="4 5" id="KW-0472">Membrane</keyword>
<evidence type="ECO:0000256" key="4">
    <source>
        <dbReference type="ARBA" id="ARBA00023136"/>
    </source>
</evidence>
<keyword evidence="3 5" id="KW-1133">Transmembrane helix</keyword>
<feature type="transmembrane region" description="Helical" evidence="5">
    <location>
        <begin position="254"/>
        <end position="272"/>
    </location>
</feature>
<dbReference type="Proteomes" id="UP000054549">
    <property type="component" value="Unassembled WGS sequence"/>
</dbReference>
<comment type="subcellular location">
    <subcellularLocation>
        <location evidence="1">Membrane</location>
        <topology evidence="1">Multi-pass membrane protein</topology>
    </subcellularLocation>
</comment>
<dbReference type="OrthoDB" id="196103at2759"/>
<organism evidence="6 7">
    <name type="scientific">Amanita muscaria (strain Koide BX008)</name>
    <dbReference type="NCBI Taxonomy" id="946122"/>
    <lineage>
        <taxon>Eukaryota</taxon>
        <taxon>Fungi</taxon>
        <taxon>Dikarya</taxon>
        <taxon>Basidiomycota</taxon>
        <taxon>Agaricomycotina</taxon>
        <taxon>Agaricomycetes</taxon>
        <taxon>Agaricomycetidae</taxon>
        <taxon>Agaricales</taxon>
        <taxon>Pluteineae</taxon>
        <taxon>Amanitaceae</taxon>
        <taxon>Amanita</taxon>
    </lineage>
</organism>
<feature type="transmembrane region" description="Helical" evidence="5">
    <location>
        <begin position="359"/>
        <end position="382"/>
    </location>
</feature>
<dbReference type="InParanoid" id="A0A0C2WZB4"/>
<reference evidence="6 7" key="1">
    <citation type="submission" date="2014-04" db="EMBL/GenBank/DDBJ databases">
        <title>Evolutionary Origins and Diversification of the Mycorrhizal Mutualists.</title>
        <authorList>
            <consortium name="DOE Joint Genome Institute"/>
            <consortium name="Mycorrhizal Genomics Consortium"/>
            <person name="Kohler A."/>
            <person name="Kuo A."/>
            <person name="Nagy L.G."/>
            <person name="Floudas D."/>
            <person name="Copeland A."/>
            <person name="Barry K.W."/>
            <person name="Cichocki N."/>
            <person name="Veneault-Fourrey C."/>
            <person name="LaButti K."/>
            <person name="Lindquist E.A."/>
            <person name="Lipzen A."/>
            <person name="Lundell T."/>
            <person name="Morin E."/>
            <person name="Murat C."/>
            <person name="Riley R."/>
            <person name="Ohm R."/>
            <person name="Sun H."/>
            <person name="Tunlid A."/>
            <person name="Henrissat B."/>
            <person name="Grigoriev I.V."/>
            <person name="Hibbett D.S."/>
            <person name="Martin F."/>
        </authorList>
    </citation>
    <scope>NUCLEOTIDE SEQUENCE [LARGE SCALE GENOMIC DNA]</scope>
    <source>
        <strain evidence="6 7">Koide BX008</strain>
    </source>
</reference>